<proteinExistence type="inferred from homology"/>
<dbReference type="SUPFAM" id="SSF51197">
    <property type="entry name" value="Clavaminate synthase-like"/>
    <property type="match status" value="1"/>
</dbReference>
<reference evidence="5 6" key="1">
    <citation type="submission" date="2015-03" db="EMBL/GenBank/DDBJ databases">
        <authorList>
            <person name="Urmite Genomes"/>
        </authorList>
    </citation>
    <scope>NUCLEOTIDE SEQUENCE [LARGE SCALE GENOMIC DNA]</scope>
    <source>
        <strain evidence="5 6">CSUR P1491</strain>
    </source>
</reference>
<keyword evidence="2 5" id="KW-0223">Dioxygenase</keyword>
<dbReference type="GO" id="GO:0016020">
    <property type="term" value="C:membrane"/>
    <property type="evidence" value="ECO:0007669"/>
    <property type="project" value="TreeGrafter"/>
</dbReference>
<dbReference type="PANTHER" id="PTHR46332">
    <property type="entry name" value="ASPARTATE BETA-HYDROXYLASE DOMAIN-CONTAINING PROTEIN 2"/>
    <property type="match status" value="1"/>
</dbReference>
<evidence type="ECO:0000256" key="3">
    <source>
        <dbReference type="ARBA" id="ARBA00023002"/>
    </source>
</evidence>
<dbReference type="InterPro" id="IPR027443">
    <property type="entry name" value="IPNS-like_sf"/>
</dbReference>
<organism evidence="5 6">
    <name type="scientific">Mycobacterium lentiflavum</name>
    <dbReference type="NCBI Taxonomy" id="141349"/>
    <lineage>
        <taxon>Bacteria</taxon>
        <taxon>Bacillati</taxon>
        <taxon>Actinomycetota</taxon>
        <taxon>Actinomycetes</taxon>
        <taxon>Mycobacteriales</taxon>
        <taxon>Mycobacteriaceae</taxon>
        <taxon>Mycobacterium</taxon>
        <taxon>Mycobacterium simiae complex</taxon>
    </lineage>
</organism>
<evidence type="ECO:0000256" key="2">
    <source>
        <dbReference type="ARBA" id="ARBA00022964"/>
    </source>
</evidence>
<comment type="similarity">
    <text evidence="1">Belongs to the aspartyl/asparaginyl beta-hydroxylase family.</text>
</comment>
<dbReference type="InterPro" id="IPR007803">
    <property type="entry name" value="Asp/Arg/Pro-Hydrxlase"/>
</dbReference>
<name>A0A0E4H082_MYCLN</name>
<gene>
    <name evidence="5" type="ORF">BN1232_04425</name>
</gene>
<accession>A0A0E4H082</accession>
<evidence type="ECO:0000256" key="1">
    <source>
        <dbReference type="ARBA" id="ARBA00007730"/>
    </source>
</evidence>
<protein>
    <submittedName>
        <fullName evidence="5">Aspartyl/asparaginyl beta-hydroxylase-like dioxygenase</fullName>
    </submittedName>
</protein>
<evidence type="ECO:0000313" key="5">
    <source>
        <dbReference type="EMBL" id="CQD19032.1"/>
    </source>
</evidence>
<feature type="domain" description="Aspartyl/asparaginy/proline hydroxylase" evidence="4">
    <location>
        <begin position="60"/>
        <end position="215"/>
    </location>
</feature>
<dbReference type="PANTHER" id="PTHR46332:SF5">
    <property type="entry name" value="ASPARTATE BETA-HYDROXYLASE DOMAIN CONTAINING 2"/>
    <property type="match status" value="1"/>
</dbReference>
<dbReference type="EMBL" id="CTEE01000001">
    <property type="protein sequence ID" value="CQD19032.1"/>
    <property type="molecule type" value="Genomic_DNA"/>
</dbReference>
<evidence type="ECO:0000259" key="4">
    <source>
        <dbReference type="Pfam" id="PF05118"/>
    </source>
</evidence>
<dbReference type="GO" id="GO:0051213">
    <property type="term" value="F:dioxygenase activity"/>
    <property type="evidence" value="ECO:0007669"/>
    <property type="project" value="UniProtKB-KW"/>
</dbReference>
<dbReference type="InterPro" id="IPR051821">
    <property type="entry name" value="Asp/Asn_beta-hydroxylase"/>
</dbReference>
<dbReference type="Gene3D" id="2.60.120.330">
    <property type="entry name" value="B-lactam Antibiotic, Isopenicillin N Synthase, Chain"/>
    <property type="match status" value="1"/>
</dbReference>
<dbReference type="AlphaFoldDB" id="A0A0E4H082"/>
<dbReference type="Pfam" id="PF05118">
    <property type="entry name" value="Asp_Arg_Hydrox"/>
    <property type="match status" value="1"/>
</dbReference>
<keyword evidence="3" id="KW-0560">Oxidoreductase</keyword>
<dbReference type="Proteomes" id="UP000199251">
    <property type="component" value="Unassembled WGS sequence"/>
</dbReference>
<sequence>MLSRTVEYKMVRLKSGRELIITFGLWLLPIVDRIMMRFAATEEYQVFPNEVFAWTTDLAENWTAIRDEAQELMRDPMAVPALRDVSVDHEKIAVDGRWRSFFLWGYGIRSDVNCARCPETARALERIPGLLTAMYSVMLPGAHVPRHTGPTKAIVTAHLGLIVPRDRQKCRMAIGDHEVVWQEGQISIFDDMFPHEVWNDTEDHRVILLLHVKRPLRFPGSLVRDALFALLRASPFVRDGVRNIEQWHETQTAATD</sequence>
<dbReference type="STRING" id="141349.BN1232_04425"/>
<evidence type="ECO:0000313" key="6">
    <source>
        <dbReference type="Proteomes" id="UP000199251"/>
    </source>
</evidence>
<dbReference type="OrthoDB" id="21665at2"/>